<evidence type="ECO:0000256" key="8">
    <source>
        <dbReference type="HAMAP-Rule" id="MF_00056"/>
    </source>
</evidence>
<gene>
    <name evidence="8" type="primary">kdsA</name>
    <name evidence="10" type="ORF">AO498_06790</name>
</gene>
<dbReference type="PATRIC" id="fig|1727163.4.peg.1407"/>
<reference evidence="10 11" key="2">
    <citation type="journal article" date="2016" name="Genome Announc.">
        <title>Complete Genome Sequence of Algoriphagus sp. Strain M8-2, Isolated from a Brackish Lake.</title>
        <authorList>
            <person name="Muraguchi Y."/>
            <person name="Kushimoto K."/>
            <person name="Ohtsubo Y."/>
            <person name="Suzuki T."/>
            <person name="Dohra H."/>
            <person name="Kimbara K."/>
            <person name="Shintani M."/>
        </authorList>
    </citation>
    <scope>NUCLEOTIDE SEQUENCE [LARGE SCALE GENOMIC DNA]</scope>
    <source>
        <strain evidence="10 11">M8-2</strain>
    </source>
</reference>
<keyword evidence="5 8" id="KW-0963">Cytoplasm</keyword>
<evidence type="ECO:0000256" key="1">
    <source>
        <dbReference type="ARBA" id="ARBA00004496"/>
    </source>
</evidence>
<evidence type="ECO:0000256" key="6">
    <source>
        <dbReference type="ARBA" id="ARBA00022679"/>
    </source>
</evidence>
<dbReference type="RefSeq" id="WP_417876864.1">
    <property type="nucleotide sequence ID" value="NZ_CP012836.1"/>
</dbReference>
<dbReference type="UniPathway" id="UPA00030"/>
<evidence type="ECO:0000256" key="2">
    <source>
        <dbReference type="ARBA" id="ARBA00004756"/>
    </source>
</evidence>
<dbReference type="EC" id="2.5.1.55" evidence="8"/>
<dbReference type="EMBL" id="CP012836">
    <property type="protein sequence ID" value="AMQ56114.1"/>
    <property type="molecule type" value="Genomic_DNA"/>
</dbReference>
<keyword evidence="11" id="KW-1185">Reference proteome</keyword>
<comment type="similarity">
    <text evidence="4 8">Belongs to the KdsA family.</text>
</comment>
<dbReference type="NCBIfam" id="TIGR01362">
    <property type="entry name" value="KDO8P_synth"/>
    <property type="match status" value="1"/>
</dbReference>
<evidence type="ECO:0000313" key="11">
    <source>
        <dbReference type="Proteomes" id="UP000073816"/>
    </source>
</evidence>
<evidence type="ECO:0000256" key="5">
    <source>
        <dbReference type="ARBA" id="ARBA00022490"/>
    </source>
</evidence>
<keyword evidence="8" id="KW-0448">Lipopolysaccharide biosynthesis</keyword>
<dbReference type="Pfam" id="PF00793">
    <property type="entry name" value="DAHP_synth_1"/>
    <property type="match status" value="1"/>
</dbReference>
<comment type="pathway">
    <text evidence="2">Bacterial outer membrane biogenesis; lipopolysaccharide biosynthesis.</text>
</comment>
<dbReference type="STRING" id="1727163.AO498_06790"/>
<evidence type="ECO:0000256" key="4">
    <source>
        <dbReference type="ARBA" id="ARBA00010499"/>
    </source>
</evidence>
<dbReference type="SUPFAM" id="SSF51569">
    <property type="entry name" value="Aldolase"/>
    <property type="match status" value="1"/>
</dbReference>
<dbReference type="NCBIfam" id="NF003543">
    <property type="entry name" value="PRK05198.1"/>
    <property type="match status" value="1"/>
</dbReference>
<dbReference type="PANTHER" id="PTHR21057">
    <property type="entry name" value="PHOSPHO-2-DEHYDRO-3-DEOXYHEPTONATE ALDOLASE"/>
    <property type="match status" value="1"/>
</dbReference>
<evidence type="ECO:0000256" key="3">
    <source>
        <dbReference type="ARBA" id="ARBA00004845"/>
    </source>
</evidence>
<evidence type="ECO:0000259" key="9">
    <source>
        <dbReference type="Pfam" id="PF00793"/>
    </source>
</evidence>
<name>A0A142ELV9_9BACT</name>
<keyword evidence="6 8" id="KW-0808">Transferase</keyword>
<dbReference type="GO" id="GO:0008676">
    <property type="term" value="F:3-deoxy-8-phosphooctulonate synthase activity"/>
    <property type="evidence" value="ECO:0007669"/>
    <property type="project" value="UniProtKB-UniRule"/>
</dbReference>
<protein>
    <recommendedName>
        <fullName evidence="8">2-dehydro-3-deoxyphosphooctonate aldolase</fullName>
        <ecNumber evidence="8">2.5.1.55</ecNumber>
    </recommendedName>
    <alternativeName>
        <fullName evidence="8">3-deoxy-D-manno-octulosonic acid 8-phosphate synthase</fullName>
    </alternativeName>
    <alternativeName>
        <fullName evidence="8">KDO-8-phosphate synthase</fullName>
        <shortName evidence="8">KDO 8-P synthase</shortName>
        <shortName evidence="8">KDOPS</shortName>
    </alternativeName>
    <alternativeName>
        <fullName evidence="8">Phospho-2-dehydro-3-deoxyoctonate aldolase</fullName>
    </alternativeName>
</protein>
<dbReference type="InterPro" id="IPR006218">
    <property type="entry name" value="DAHP1/KDSA"/>
</dbReference>
<proteinExistence type="inferred from homology"/>
<dbReference type="Gene3D" id="3.20.20.70">
    <property type="entry name" value="Aldolase class I"/>
    <property type="match status" value="1"/>
</dbReference>
<comment type="pathway">
    <text evidence="3 8">Carbohydrate biosynthesis; 3-deoxy-D-manno-octulosonate biosynthesis; 3-deoxy-D-manno-octulosonate from D-ribulose 5-phosphate: step 2/3.</text>
</comment>
<evidence type="ECO:0000313" key="10">
    <source>
        <dbReference type="EMBL" id="AMQ56114.1"/>
    </source>
</evidence>
<dbReference type="KEGG" id="alm:AO498_06790"/>
<dbReference type="HAMAP" id="MF_00056">
    <property type="entry name" value="KDO8P_synth"/>
    <property type="match status" value="1"/>
</dbReference>
<reference evidence="11" key="1">
    <citation type="submission" date="2015-09" db="EMBL/GenBank/DDBJ databases">
        <title>Complete sequence of Algoriphagus sp. M8-2.</title>
        <authorList>
            <person name="Shintani M."/>
        </authorList>
    </citation>
    <scope>NUCLEOTIDE SEQUENCE [LARGE SCALE GENOMIC DNA]</scope>
    <source>
        <strain evidence="11">M8-2</strain>
    </source>
</reference>
<organism evidence="10 11">
    <name type="scientific">Algoriphagus sanaruensis</name>
    <dbReference type="NCBI Taxonomy" id="1727163"/>
    <lineage>
        <taxon>Bacteria</taxon>
        <taxon>Pseudomonadati</taxon>
        <taxon>Bacteroidota</taxon>
        <taxon>Cytophagia</taxon>
        <taxon>Cytophagales</taxon>
        <taxon>Cyclobacteriaceae</taxon>
        <taxon>Algoriphagus</taxon>
    </lineage>
</organism>
<dbReference type="Proteomes" id="UP000073816">
    <property type="component" value="Chromosome"/>
</dbReference>
<sequence>MIQRNTQPMHIRDGVVLGSDKPVLFAGPCAVESFDICLEIGTKVKAWADEHGFSYVFKASFDKANRTSSSSFRSIGMDKSLEVLQRVGKTLNIPLVTDIHESYQAAEVAEVVDVLQIPAFLCRQTDLLLAAAETGKAVKIKRGQFMAPEDMQYAVKKVRAAGNDNVCLTERGFSLGYHNLVVDMRGLPIMRQFAPVVFDITHSVQQPGGQGGTSGGQREFAPFLARAAAATGIDGFFIETHPEPSKALSDGPNLIPLHRMGDFLEMLKAAWTLGRTYQSFEIE</sequence>
<dbReference type="UniPathway" id="UPA00357">
    <property type="reaction ID" value="UER00474"/>
</dbReference>
<accession>A0A142ELV9</accession>
<dbReference type="AlphaFoldDB" id="A0A142ELV9"/>
<dbReference type="GO" id="GO:0005737">
    <property type="term" value="C:cytoplasm"/>
    <property type="evidence" value="ECO:0007669"/>
    <property type="project" value="UniProtKB-SubCell"/>
</dbReference>
<dbReference type="GO" id="GO:0019294">
    <property type="term" value="P:keto-3-deoxy-D-manno-octulosonic acid biosynthetic process"/>
    <property type="evidence" value="ECO:0007669"/>
    <property type="project" value="UniProtKB-UniRule"/>
</dbReference>
<comment type="catalytic activity">
    <reaction evidence="7 8">
        <text>D-arabinose 5-phosphate + phosphoenolpyruvate + H2O = 3-deoxy-alpha-D-manno-2-octulosonate-8-phosphate + phosphate</text>
        <dbReference type="Rhea" id="RHEA:14053"/>
        <dbReference type="ChEBI" id="CHEBI:15377"/>
        <dbReference type="ChEBI" id="CHEBI:43474"/>
        <dbReference type="ChEBI" id="CHEBI:57693"/>
        <dbReference type="ChEBI" id="CHEBI:58702"/>
        <dbReference type="ChEBI" id="CHEBI:85985"/>
        <dbReference type="EC" id="2.5.1.55"/>
    </reaction>
</comment>
<comment type="subcellular location">
    <subcellularLocation>
        <location evidence="1 8">Cytoplasm</location>
    </subcellularLocation>
</comment>
<feature type="domain" description="DAHP synthetase I/KDSA" evidence="9">
    <location>
        <begin position="12"/>
        <end position="268"/>
    </location>
</feature>
<dbReference type="InterPro" id="IPR006269">
    <property type="entry name" value="KDO8P_synthase"/>
</dbReference>
<dbReference type="InterPro" id="IPR013785">
    <property type="entry name" value="Aldolase_TIM"/>
</dbReference>
<evidence type="ECO:0000256" key="7">
    <source>
        <dbReference type="ARBA" id="ARBA00049112"/>
    </source>
</evidence>